<comment type="caution">
    <text evidence="1">The sequence shown here is derived from an EMBL/GenBank/DDBJ whole genome shotgun (WGS) entry which is preliminary data.</text>
</comment>
<protein>
    <submittedName>
        <fullName evidence="1">Uncharacterized protein</fullName>
    </submittedName>
</protein>
<dbReference type="EMBL" id="JASSZA010000019">
    <property type="protein sequence ID" value="KAK2086940.1"/>
    <property type="molecule type" value="Genomic_DNA"/>
</dbReference>
<organism evidence="1 2">
    <name type="scientific">Saguinus oedipus</name>
    <name type="common">Cotton-top tamarin</name>
    <name type="synonym">Oedipomidas oedipus</name>
    <dbReference type="NCBI Taxonomy" id="9490"/>
    <lineage>
        <taxon>Eukaryota</taxon>
        <taxon>Metazoa</taxon>
        <taxon>Chordata</taxon>
        <taxon>Craniata</taxon>
        <taxon>Vertebrata</taxon>
        <taxon>Euteleostomi</taxon>
        <taxon>Mammalia</taxon>
        <taxon>Eutheria</taxon>
        <taxon>Euarchontoglires</taxon>
        <taxon>Primates</taxon>
        <taxon>Haplorrhini</taxon>
        <taxon>Platyrrhini</taxon>
        <taxon>Cebidae</taxon>
        <taxon>Callitrichinae</taxon>
        <taxon>Saguinus</taxon>
    </lineage>
</organism>
<accession>A0ABQ9TQX9</accession>
<sequence length="156" mass="16361">MQRLCDKYNRAIDSIHQLGSPLEPSGIGTCIVGAYGLWVSGGAAETGLYTCGLGQLPTVAMCHRRAVCGLCAESGSRGCDVHTRLCTPGQSPRAPAEAGSLSSLGFVNVAFPLDLPASPMLPAFLRLDAAWAAPWGFLVLPRLFPHKGRETQPAGV</sequence>
<reference evidence="1 2" key="1">
    <citation type="submission" date="2023-05" db="EMBL/GenBank/DDBJ databases">
        <title>B98-5 Cell Line De Novo Hybrid Assembly: An Optical Mapping Approach.</title>
        <authorList>
            <person name="Kananen K."/>
            <person name="Auerbach J.A."/>
            <person name="Kautto E."/>
            <person name="Blachly J.S."/>
        </authorList>
    </citation>
    <scope>NUCLEOTIDE SEQUENCE [LARGE SCALE GENOMIC DNA]</scope>
    <source>
        <strain evidence="1">B95-8</strain>
        <tissue evidence="1">Cell line</tissue>
    </source>
</reference>
<gene>
    <name evidence="1" type="ORF">P7K49_032847</name>
</gene>
<evidence type="ECO:0000313" key="1">
    <source>
        <dbReference type="EMBL" id="KAK2086940.1"/>
    </source>
</evidence>
<keyword evidence="2" id="KW-1185">Reference proteome</keyword>
<name>A0ABQ9TQX9_SAGOE</name>
<proteinExistence type="predicted"/>
<dbReference type="Proteomes" id="UP001266305">
    <property type="component" value="Unassembled WGS sequence"/>
</dbReference>
<evidence type="ECO:0000313" key="2">
    <source>
        <dbReference type="Proteomes" id="UP001266305"/>
    </source>
</evidence>